<dbReference type="Proteomes" id="UP000265703">
    <property type="component" value="Unassembled WGS sequence"/>
</dbReference>
<gene>
    <name evidence="2" type="ORF">C1645_742464</name>
</gene>
<name>A0A397SFE9_9GLOM</name>
<sequence length="273" mass="31989">MTLMTLVITFALNDLFIFGIYYLYNFYQRKKKGYANANKNRNKVDFKQIFYIQEYDEEGHPCQKFCKYKLDNQEEFLHLLKRLDAKGLLLMDDNDDSNVITSLFDIITNQQYRVVAAHPFVIKNKVTCMQIEDKIMEKEILITIKDTLNKYVKIPFEIFSDRILKDQNGVTIMKSDGILVSDEYVFLCEAKHEVVIENINNLVQQLQEFPSKIQQANDPTFKLLLRKKRFGVACGVMFSESLREIAKNLGLIVVFPDNGYYKVEIPDEVSLWL</sequence>
<evidence type="ECO:0000313" key="3">
    <source>
        <dbReference type="Proteomes" id="UP000265703"/>
    </source>
</evidence>
<dbReference type="EMBL" id="QKYT01000505">
    <property type="protein sequence ID" value="RIA84272.1"/>
    <property type="molecule type" value="Genomic_DNA"/>
</dbReference>
<evidence type="ECO:0000256" key="1">
    <source>
        <dbReference type="SAM" id="Phobius"/>
    </source>
</evidence>
<evidence type="ECO:0000313" key="2">
    <source>
        <dbReference type="EMBL" id="RIA84272.1"/>
    </source>
</evidence>
<protein>
    <submittedName>
        <fullName evidence="2">Uncharacterized protein</fullName>
    </submittedName>
</protein>
<comment type="caution">
    <text evidence="2">The sequence shown here is derived from an EMBL/GenBank/DDBJ whole genome shotgun (WGS) entry which is preliminary data.</text>
</comment>
<organism evidence="2 3">
    <name type="scientific">Glomus cerebriforme</name>
    <dbReference type="NCBI Taxonomy" id="658196"/>
    <lineage>
        <taxon>Eukaryota</taxon>
        <taxon>Fungi</taxon>
        <taxon>Fungi incertae sedis</taxon>
        <taxon>Mucoromycota</taxon>
        <taxon>Glomeromycotina</taxon>
        <taxon>Glomeromycetes</taxon>
        <taxon>Glomerales</taxon>
        <taxon>Glomeraceae</taxon>
        <taxon>Glomus</taxon>
    </lineage>
</organism>
<keyword evidence="1" id="KW-1133">Transmembrane helix</keyword>
<accession>A0A397SFE9</accession>
<keyword evidence="1" id="KW-0812">Transmembrane</keyword>
<feature type="transmembrane region" description="Helical" evidence="1">
    <location>
        <begin position="6"/>
        <end position="24"/>
    </location>
</feature>
<proteinExistence type="predicted"/>
<keyword evidence="1" id="KW-0472">Membrane</keyword>
<dbReference type="OrthoDB" id="2417211at2759"/>
<keyword evidence="3" id="KW-1185">Reference proteome</keyword>
<reference evidence="2 3" key="1">
    <citation type="submission" date="2018-06" db="EMBL/GenBank/DDBJ databases">
        <title>Comparative genomics reveals the genomic features of Rhizophagus irregularis, R. cerebriforme, R. diaphanum and Gigaspora rosea, and their symbiotic lifestyle signature.</title>
        <authorList>
            <person name="Morin E."/>
            <person name="San Clemente H."/>
            <person name="Chen E.C.H."/>
            <person name="De La Providencia I."/>
            <person name="Hainaut M."/>
            <person name="Kuo A."/>
            <person name="Kohler A."/>
            <person name="Murat C."/>
            <person name="Tang N."/>
            <person name="Roy S."/>
            <person name="Loubradou J."/>
            <person name="Henrissat B."/>
            <person name="Grigoriev I.V."/>
            <person name="Corradi N."/>
            <person name="Roux C."/>
            <person name="Martin F.M."/>
        </authorList>
    </citation>
    <scope>NUCLEOTIDE SEQUENCE [LARGE SCALE GENOMIC DNA]</scope>
    <source>
        <strain evidence="2 3">DAOM 227022</strain>
    </source>
</reference>
<dbReference type="AlphaFoldDB" id="A0A397SFE9"/>